<accession>A0ABX0F3S6</accession>
<evidence type="ECO:0000313" key="2">
    <source>
        <dbReference type="EMBL" id="NGZ75140.1"/>
    </source>
</evidence>
<reference evidence="2 3" key="1">
    <citation type="submission" date="2020-01" db="EMBL/GenBank/DDBJ databases">
        <title>Polyphasic characterisation and genomic insights into a novel alkali tolerant bacterium VR-M41.</title>
        <authorList>
            <person name="Vemuluri V.R."/>
        </authorList>
    </citation>
    <scope>NUCLEOTIDE SEQUENCE [LARGE SCALE GENOMIC DNA]</scope>
    <source>
        <strain evidence="2 3">VR-M41</strain>
    </source>
</reference>
<protein>
    <submittedName>
        <fullName evidence="2">Uncharacterized protein</fullName>
    </submittedName>
</protein>
<comment type="caution">
    <text evidence="2">The sequence shown here is derived from an EMBL/GenBank/DDBJ whole genome shotgun (WGS) entry which is preliminary data.</text>
</comment>
<sequence length="51" mass="5687">MSQKPSGMRLKNLQDKQPEKPAVQRDGRPKKTSGRYEPPPNAAAAQIIENE</sequence>
<name>A0ABX0F3S6_9BACL</name>
<feature type="compositionally biased region" description="Basic and acidic residues" evidence="1">
    <location>
        <begin position="12"/>
        <end position="29"/>
    </location>
</feature>
<proteinExistence type="predicted"/>
<keyword evidence="3" id="KW-1185">Reference proteome</keyword>
<evidence type="ECO:0000256" key="1">
    <source>
        <dbReference type="SAM" id="MobiDB-lite"/>
    </source>
</evidence>
<dbReference type="EMBL" id="JAAFGS010000002">
    <property type="protein sequence ID" value="NGZ75140.1"/>
    <property type="molecule type" value="Genomic_DNA"/>
</dbReference>
<organism evidence="2 3">
    <name type="scientific">Saccharibacillus alkalitolerans</name>
    <dbReference type="NCBI Taxonomy" id="2705290"/>
    <lineage>
        <taxon>Bacteria</taxon>
        <taxon>Bacillati</taxon>
        <taxon>Bacillota</taxon>
        <taxon>Bacilli</taxon>
        <taxon>Bacillales</taxon>
        <taxon>Paenibacillaceae</taxon>
        <taxon>Saccharibacillus</taxon>
    </lineage>
</organism>
<dbReference type="RefSeq" id="WP_166273557.1">
    <property type="nucleotide sequence ID" value="NZ_JAAFGS010000002.1"/>
</dbReference>
<dbReference type="Proteomes" id="UP000800303">
    <property type="component" value="Unassembled WGS sequence"/>
</dbReference>
<evidence type="ECO:0000313" key="3">
    <source>
        <dbReference type="Proteomes" id="UP000800303"/>
    </source>
</evidence>
<gene>
    <name evidence="2" type="ORF">GYN08_07405</name>
</gene>
<feature type="region of interest" description="Disordered" evidence="1">
    <location>
        <begin position="1"/>
        <end position="51"/>
    </location>
</feature>